<proteinExistence type="predicted"/>
<evidence type="ECO:0000313" key="2">
    <source>
        <dbReference type="EMBL" id="WOJ98576.1"/>
    </source>
</evidence>
<dbReference type="PANTHER" id="PTHR33490">
    <property type="entry name" value="BLR5614 PROTEIN-RELATED"/>
    <property type="match status" value="1"/>
</dbReference>
<evidence type="ECO:0000259" key="1">
    <source>
        <dbReference type="Pfam" id="PF01841"/>
    </source>
</evidence>
<dbReference type="SUPFAM" id="SSF54001">
    <property type="entry name" value="Cysteine proteinases"/>
    <property type="match status" value="1"/>
</dbReference>
<dbReference type="EMBL" id="CP136865">
    <property type="protein sequence ID" value="WOJ98576.1"/>
    <property type="molecule type" value="Genomic_DNA"/>
</dbReference>
<dbReference type="RefSeq" id="WP_407329933.1">
    <property type="nucleotide sequence ID" value="NZ_CP136865.1"/>
</dbReference>
<keyword evidence="3" id="KW-1185">Reference proteome</keyword>
<dbReference type="InterPro" id="IPR038765">
    <property type="entry name" value="Papain-like_cys_pep_sf"/>
</dbReference>
<dbReference type="InterPro" id="IPR002931">
    <property type="entry name" value="Transglutaminase-like"/>
</dbReference>
<dbReference type="Pfam" id="PF01841">
    <property type="entry name" value="Transglut_core"/>
    <property type="match status" value="1"/>
</dbReference>
<reference evidence="2 3" key="1">
    <citation type="submission" date="2023-10" db="EMBL/GenBank/DDBJ databases">
        <title>Two novel species belonging to the OM43/NOR5 clade.</title>
        <authorList>
            <person name="Park M."/>
        </authorList>
    </citation>
    <scope>NUCLEOTIDE SEQUENCE [LARGE SCALE GENOMIC DNA]</scope>
    <source>
        <strain evidence="2 3">IMCC45268</strain>
    </source>
</reference>
<dbReference type="Gene3D" id="3.10.620.30">
    <property type="match status" value="1"/>
</dbReference>
<evidence type="ECO:0000313" key="3">
    <source>
        <dbReference type="Proteomes" id="UP001626549"/>
    </source>
</evidence>
<gene>
    <name evidence="2" type="ORF">R0137_08395</name>
</gene>
<organism evidence="2 3">
    <name type="scientific">Congregibacter brevis</name>
    <dbReference type="NCBI Taxonomy" id="3081201"/>
    <lineage>
        <taxon>Bacteria</taxon>
        <taxon>Pseudomonadati</taxon>
        <taxon>Pseudomonadota</taxon>
        <taxon>Gammaproteobacteria</taxon>
        <taxon>Cellvibrionales</taxon>
        <taxon>Halieaceae</taxon>
        <taxon>Congregibacter</taxon>
    </lineage>
</organism>
<dbReference type="Proteomes" id="UP001626549">
    <property type="component" value="Chromosome"/>
</dbReference>
<name>A0ABZ0IGE7_9GAMM</name>
<protein>
    <submittedName>
        <fullName evidence="2">Transglutaminase family protein</fullName>
    </submittedName>
</protein>
<sequence length="251" mass="28361">MSHVLTQPTPLLDYRTDAIQSLIKERGWLDLAPFDRIGAAYDFVREEILFGYNVGDALPASKILSDGFGQCNTKSMLLMALLRGLGIPCRFHGFTIKKSLQRGIVPELIYPIAPQDIIHSWVEIEFEGRWLQLEGFILDSAVVESLQRQFPERSALCAYGAGTDNLQNPGLSWEGTSTFVQSTGINQDFGLYDAPDDFYASHRQLTGLKGFIYRHFVRRWMNRRVHGIRKGKVPRIGGRDRSRAATEVAQQ</sequence>
<feature type="domain" description="Transglutaminase-like" evidence="1">
    <location>
        <begin position="32"/>
        <end position="133"/>
    </location>
</feature>
<accession>A0ABZ0IGE7</accession>